<keyword evidence="2" id="KW-0560">Oxidoreductase</keyword>
<evidence type="ECO:0000256" key="2">
    <source>
        <dbReference type="ARBA" id="ARBA00023002"/>
    </source>
</evidence>
<dbReference type="EMBL" id="CP000750">
    <property type="protein sequence ID" value="ABS04065.1"/>
    <property type="molecule type" value="Genomic_DNA"/>
</dbReference>
<evidence type="ECO:0000259" key="4">
    <source>
        <dbReference type="Pfam" id="PF07992"/>
    </source>
</evidence>
<proteinExistence type="predicted"/>
<dbReference type="InterPro" id="IPR023753">
    <property type="entry name" value="FAD/NAD-binding_dom"/>
</dbReference>
<keyword evidence="6" id="KW-1185">Reference proteome</keyword>
<dbReference type="PANTHER" id="PTHR48105">
    <property type="entry name" value="THIOREDOXIN REDUCTASE 1-RELATED-RELATED"/>
    <property type="match status" value="1"/>
</dbReference>
<evidence type="ECO:0000256" key="3">
    <source>
        <dbReference type="ARBA" id="ARBA00048132"/>
    </source>
</evidence>
<reference evidence="6" key="1">
    <citation type="journal article" date="2008" name="PLoS ONE">
        <title>Survival in nuclear waste, extreme resistance, and potential applications gleaned from the genome sequence of Kineococcus radiotolerans SRS30216.</title>
        <authorList>
            <person name="Bagwell C.E."/>
            <person name="Bhat S."/>
            <person name="Hawkins G.M."/>
            <person name="Smith B.W."/>
            <person name="Biswas T."/>
            <person name="Hoover T.R."/>
            <person name="Saunders E."/>
            <person name="Han C.S."/>
            <person name="Tsodikov O.V."/>
            <person name="Shimkets L.J."/>
        </authorList>
    </citation>
    <scope>NUCLEOTIDE SEQUENCE [LARGE SCALE GENOMIC DNA]</scope>
    <source>
        <strain evidence="6">ATCC BAA-149 / DSM 14245 / SRS30216</strain>
    </source>
</reference>
<keyword evidence="1" id="KW-0285">Flavoprotein</keyword>
<dbReference type="STRING" id="266940.Krad_2591"/>
<protein>
    <submittedName>
        <fullName evidence="5">FAD-dependent pyridine nucleotide-disulphide oxidoreductase</fullName>
    </submittedName>
</protein>
<dbReference type="KEGG" id="kra:Krad_2591"/>
<name>A6WB76_KINRD</name>
<dbReference type="Gene3D" id="3.50.50.60">
    <property type="entry name" value="FAD/NAD(P)-binding domain"/>
    <property type="match status" value="2"/>
</dbReference>
<dbReference type="PRINTS" id="PR00469">
    <property type="entry name" value="PNDRDTASEII"/>
</dbReference>
<dbReference type="InterPro" id="IPR036188">
    <property type="entry name" value="FAD/NAD-bd_sf"/>
</dbReference>
<dbReference type="SUPFAM" id="SSF51905">
    <property type="entry name" value="FAD/NAD(P)-binding domain"/>
    <property type="match status" value="1"/>
</dbReference>
<dbReference type="eggNOG" id="COG0492">
    <property type="taxonomic scope" value="Bacteria"/>
</dbReference>
<evidence type="ECO:0000313" key="6">
    <source>
        <dbReference type="Proteomes" id="UP000001116"/>
    </source>
</evidence>
<organism evidence="5 6">
    <name type="scientific">Kineococcus radiotolerans (strain ATCC BAA-149 / DSM 14245 / SRS30216)</name>
    <dbReference type="NCBI Taxonomy" id="266940"/>
    <lineage>
        <taxon>Bacteria</taxon>
        <taxon>Bacillati</taxon>
        <taxon>Actinomycetota</taxon>
        <taxon>Actinomycetes</taxon>
        <taxon>Kineosporiales</taxon>
        <taxon>Kineosporiaceae</taxon>
        <taxon>Kineococcus</taxon>
    </lineage>
</organism>
<dbReference type="Pfam" id="PF07992">
    <property type="entry name" value="Pyr_redox_2"/>
    <property type="match status" value="1"/>
</dbReference>
<sequence length="381" mass="39236">MSTAEARCTVPLTAARSASRGGEGTVMALQQVGEEYDVVVVGGGPAGLSAAVALARSRRSVLVIDAGEPRNSAAGHAHNYLGREGVVPAQLLSDGRAEAVGYGAEVLTGRVTSLRTVHQHPGANAGGRAGRGAGRVRDHGFLVQLQDGRTVAARRLLVTTGLADQLPAVPGLAQRWGRDVLHCPYCHGWEVRDQAIGVLATAAAGVHQAQLFRQLSATVTLFTHSGPTLSVEEAEVLAARDITVVEGEVVDLVVDDDRLRGVRLESGKVVPLQALVAAPFFAANADLLTGLGLVVSEMRMGDDVVATYVAADPSGATAVPGVWVAGNVANPQAQVVSSAAAGLTAGAAINADLIAEETRVAVTAHRARLGDQHDRKEDAGE</sequence>
<evidence type="ECO:0000256" key="1">
    <source>
        <dbReference type="ARBA" id="ARBA00022630"/>
    </source>
</evidence>
<dbReference type="GO" id="GO:0004791">
    <property type="term" value="F:thioredoxin-disulfide reductase (NADPH) activity"/>
    <property type="evidence" value="ECO:0007669"/>
    <property type="project" value="UniProtKB-EC"/>
</dbReference>
<evidence type="ECO:0000313" key="5">
    <source>
        <dbReference type="EMBL" id="ABS04065.1"/>
    </source>
</evidence>
<gene>
    <name evidence="5" type="ordered locus">Krad_2591</name>
</gene>
<feature type="domain" description="FAD/NAD(P)-binding" evidence="4">
    <location>
        <begin position="36"/>
        <end position="339"/>
    </location>
</feature>
<dbReference type="AlphaFoldDB" id="A6WB76"/>
<accession>A6WB76</accession>
<comment type="catalytic activity">
    <reaction evidence="3">
        <text>[thioredoxin]-dithiol + NADP(+) = [thioredoxin]-disulfide + NADPH + H(+)</text>
        <dbReference type="Rhea" id="RHEA:20345"/>
        <dbReference type="Rhea" id="RHEA-COMP:10698"/>
        <dbReference type="Rhea" id="RHEA-COMP:10700"/>
        <dbReference type="ChEBI" id="CHEBI:15378"/>
        <dbReference type="ChEBI" id="CHEBI:29950"/>
        <dbReference type="ChEBI" id="CHEBI:50058"/>
        <dbReference type="ChEBI" id="CHEBI:57783"/>
        <dbReference type="ChEBI" id="CHEBI:58349"/>
        <dbReference type="EC" id="1.8.1.9"/>
    </reaction>
</comment>
<dbReference type="HOGENOM" id="CLU_031864_5_0_11"/>
<dbReference type="Proteomes" id="UP000001116">
    <property type="component" value="Chromosome"/>
</dbReference>
<dbReference type="PRINTS" id="PR00368">
    <property type="entry name" value="FADPNR"/>
</dbReference>
<dbReference type="InterPro" id="IPR050097">
    <property type="entry name" value="Ferredoxin-NADP_redctase_2"/>
</dbReference>